<comment type="caution">
    <text evidence="5">The sequence shown here is derived from an EMBL/GenBank/DDBJ whole genome shotgun (WGS) entry which is preliminary data.</text>
</comment>
<name>A0A5N6JYN6_MONLA</name>
<sequence length="831" mass="89889">MSSSFVVVICHGSYHTPEPYQPFRDALEASGIESYCPQLPSSDLTKMNVGDIANPNYDLDIPSDGYPQPSEDIKVINKLLEELITKDEKNVLLLGHSSGGFTATASATPELQAKIRKERGLAGGIIGIFYACGFLIPVGESVHSFFQPKDGSPSVVPPYCKFHKHGFNGVASAVEGAKYFFNGLDDAQAKHYESTLTASPVFQTVLHNDAYSALPSTYLVTEDDLALPAAYQEGMVALQNSRPEVNIGIVKCPTGHSPHLTWIEGCRVINAASLPRHTQSEATGYKNQTICRCLPGYDCWPTPEVWANFNQSLGGKLIATKPLASSCHLDPFETYNEENCAIIQAKWSLAETHLKSSSSIMSPFFANYSCDPFSPKSSRCIIGTYVQYAVDASGASDYKKTIEFVRKHNIRLTIRNTGHDYYGKATGAGAVAIWTQHLKSIEILNYKSNYYTGKAIKVGAGVSVIEALTAANAQGLVIVGGNDGTVGLAGGYTQGGGHGQLVSRYGLAADQVLEWEVVTANGDLIIASPVENQDLYWALSGGGGGTYGVVLSMTSRAHPDEQTAAANLTFTNADVSQDAFFEVVETFIGTLPALVDAGAVSVWLMTNSSFAMTPASGIGLASSALNKIMRPTIMKLEENHVNYTYFVGDFPTFLDAFKAMNPPNPVNNIQIGGRFIPRSLIESSNGSQNLMNAVRDISNKVGAISGIALNASQKEGHIANSAHPQWRQVLFDAVVGTYWSNNDPELNIANQDLVTYDVIPQIEKLVPGGGAYLSEGDFREPKWQQVFYGDNYEALRSIKQKYDPHELFYALTAVGSDSWVVSENGSLCKIR</sequence>
<dbReference type="InterPro" id="IPR050432">
    <property type="entry name" value="FAD-linked_Oxidoreductases_BP"/>
</dbReference>
<protein>
    <recommendedName>
        <fullName evidence="4">FAD-binding PCMH-type domain-containing protein</fullName>
    </recommendedName>
</protein>
<evidence type="ECO:0000313" key="6">
    <source>
        <dbReference type="Proteomes" id="UP000326757"/>
    </source>
</evidence>
<dbReference type="GO" id="GO:0016491">
    <property type="term" value="F:oxidoreductase activity"/>
    <property type="evidence" value="ECO:0007669"/>
    <property type="project" value="UniProtKB-KW"/>
</dbReference>
<proteinExistence type="inferred from homology"/>
<accession>A0A5N6JYN6</accession>
<evidence type="ECO:0000256" key="1">
    <source>
        <dbReference type="ARBA" id="ARBA00005466"/>
    </source>
</evidence>
<dbReference type="InterPro" id="IPR016169">
    <property type="entry name" value="FAD-bd_PCMH_sub2"/>
</dbReference>
<dbReference type="Proteomes" id="UP000326757">
    <property type="component" value="Unassembled WGS sequence"/>
</dbReference>
<dbReference type="AlphaFoldDB" id="A0A5N6JYN6"/>
<dbReference type="Pfam" id="PF08031">
    <property type="entry name" value="BBE"/>
    <property type="match status" value="1"/>
</dbReference>
<dbReference type="Pfam" id="PF01565">
    <property type="entry name" value="FAD_binding_4"/>
    <property type="match status" value="1"/>
</dbReference>
<dbReference type="InterPro" id="IPR000073">
    <property type="entry name" value="AB_hydrolase_1"/>
</dbReference>
<feature type="domain" description="FAD-binding PCMH-type" evidence="4">
    <location>
        <begin position="381"/>
        <end position="560"/>
    </location>
</feature>
<dbReference type="GO" id="GO:0071949">
    <property type="term" value="F:FAD binding"/>
    <property type="evidence" value="ECO:0007669"/>
    <property type="project" value="InterPro"/>
</dbReference>
<dbReference type="Gene3D" id="3.40.50.1820">
    <property type="entry name" value="alpha/beta hydrolase"/>
    <property type="match status" value="1"/>
</dbReference>
<dbReference type="InterPro" id="IPR016166">
    <property type="entry name" value="FAD-bd_PCMH"/>
</dbReference>
<keyword evidence="3" id="KW-0812">Transmembrane</keyword>
<dbReference type="PROSITE" id="PS51387">
    <property type="entry name" value="FAD_PCMH"/>
    <property type="match status" value="1"/>
</dbReference>
<dbReference type="Pfam" id="PF12697">
    <property type="entry name" value="Abhydrolase_6"/>
    <property type="match status" value="1"/>
</dbReference>
<reference evidence="5 6" key="1">
    <citation type="submission" date="2019-06" db="EMBL/GenBank/DDBJ databases">
        <title>Genome Sequence of the Brown Rot Fungal Pathogen Monilinia laxa.</title>
        <authorList>
            <person name="De Miccolis Angelini R.M."/>
            <person name="Landi L."/>
            <person name="Abate D."/>
            <person name="Pollastro S."/>
            <person name="Romanazzi G."/>
            <person name="Faretra F."/>
        </authorList>
    </citation>
    <scope>NUCLEOTIDE SEQUENCE [LARGE SCALE GENOMIC DNA]</scope>
    <source>
        <strain evidence="5 6">Mlax316</strain>
    </source>
</reference>
<dbReference type="InterPro" id="IPR012951">
    <property type="entry name" value="BBE"/>
</dbReference>
<dbReference type="PANTHER" id="PTHR13878:SF91">
    <property type="entry name" value="FAD BINDING DOMAIN PROTEIN (AFU_ORTHOLOGUE AFUA_6G12070)-RELATED"/>
    <property type="match status" value="1"/>
</dbReference>
<keyword evidence="3" id="KW-0472">Membrane</keyword>
<evidence type="ECO:0000259" key="4">
    <source>
        <dbReference type="PROSITE" id="PS51387"/>
    </source>
</evidence>
<dbReference type="InterPro" id="IPR036318">
    <property type="entry name" value="FAD-bd_PCMH-like_sf"/>
</dbReference>
<dbReference type="Gene3D" id="3.30.465.10">
    <property type="match status" value="2"/>
</dbReference>
<dbReference type="InterPro" id="IPR006094">
    <property type="entry name" value="Oxid_FAD_bind_N"/>
</dbReference>
<dbReference type="SUPFAM" id="SSF53474">
    <property type="entry name" value="alpha/beta-Hydrolases"/>
    <property type="match status" value="1"/>
</dbReference>
<gene>
    <name evidence="5" type="ORF">EYC80_009605</name>
</gene>
<evidence type="ECO:0000313" key="5">
    <source>
        <dbReference type="EMBL" id="KAB8294165.1"/>
    </source>
</evidence>
<dbReference type="PANTHER" id="PTHR13878">
    <property type="entry name" value="GULONOLACTONE OXIDASE"/>
    <property type="match status" value="1"/>
</dbReference>
<dbReference type="InterPro" id="IPR029058">
    <property type="entry name" value="AB_hydrolase_fold"/>
</dbReference>
<feature type="transmembrane region" description="Helical" evidence="3">
    <location>
        <begin position="120"/>
        <end position="139"/>
    </location>
</feature>
<evidence type="ECO:0000256" key="3">
    <source>
        <dbReference type="SAM" id="Phobius"/>
    </source>
</evidence>
<keyword evidence="3" id="KW-1133">Transmembrane helix</keyword>
<organism evidence="5 6">
    <name type="scientific">Monilinia laxa</name>
    <name type="common">Brown rot fungus</name>
    <name type="synonym">Sclerotinia laxa</name>
    <dbReference type="NCBI Taxonomy" id="61186"/>
    <lineage>
        <taxon>Eukaryota</taxon>
        <taxon>Fungi</taxon>
        <taxon>Dikarya</taxon>
        <taxon>Ascomycota</taxon>
        <taxon>Pezizomycotina</taxon>
        <taxon>Leotiomycetes</taxon>
        <taxon>Helotiales</taxon>
        <taxon>Sclerotiniaceae</taxon>
        <taxon>Monilinia</taxon>
    </lineage>
</organism>
<dbReference type="OrthoDB" id="9983560at2759"/>
<dbReference type="SUPFAM" id="SSF56176">
    <property type="entry name" value="FAD-binding/transporter-associated domain-like"/>
    <property type="match status" value="1"/>
</dbReference>
<keyword evidence="2" id="KW-0560">Oxidoreductase</keyword>
<dbReference type="EMBL" id="VIGI01000011">
    <property type="protein sequence ID" value="KAB8294165.1"/>
    <property type="molecule type" value="Genomic_DNA"/>
</dbReference>
<keyword evidence="6" id="KW-1185">Reference proteome</keyword>
<evidence type="ECO:0000256" key="2">
    <source>
        <dbReference type="ARBA" id="ARBA00023002"/>
    </source>
</evidence>
<comment type="similarity">
    <text evidence="1">Belongs to the oxygen-dependent FAD-linked oxidoreductase family.</text>
</comment>